<dbReference type="GO" id="GO:0042742">
    <property type="term" value="P:defense response to bacterium"/>
    <property type="evidence" value="ECO:0007669"/>
    <property type="project" value="TreeGrafter"/>
</dbReference>
<dbReference type="GO" id="GO:2000022">
    <property type="term" value="P:regulation of jasmonic acid mediated signaling pathway"/>
    <property type="evidence" value="ECO:0007669"/>
    <property type="project" value="InterPro"/>
</dbReference>
<evidence type="ECO:0000313" key="4">
    <source>
        <dbReference type="Proteomes" id="UP001281410"/>
    </source>
</evidence>
<accession>A0AAD9ZKG0</accession>
<dbReference type="GO" id="GO:0008270">
    <property type="term" value="F:zinc ion binding"/>
    <property type="evidence" value="ECO:0007669"/>
    <property type="project" value="UniProtKB-KW"/>
</dbReference>
<evidence type="ECO:0000313" key="3">
    <source>
        <dbReference type="EMBL" id="KAK3183358.1"/>
    </source>
</evidence>
<dbReference type="InterPro" id="IPR057250">
    <property type="entry name" value="Znf_C2HC_NPR-type"/>
</dbReference>
<evidence type="ECO:0000259" key="2">
    <source>
        <dbReference type="PROSITE" id="PS52046"/>
    </source>
</evidence>
<keyword evidence="1" id="KW-0479">Metal-binding</keyword>
<feature type="domain" description="C2HC NPR-type" evidence="2">
    <location>
        <begin position="8"/>
        <end position="22"/>
    </location>
</feature>
<dbReference type="PANTHER" id="PTHR46475">
    <property type="entry name" value="REGULATORY PROTEIN NPR3"/>
    <property type="match status" value="1"/>
</dbReference>
<dbReference type="EMBL" id="JANJYJ010000010">
    <property type="protein sequence ID" value="KAK3183358.1"/>
    <property type="molecule type" value="Genomic_DNA"/>
</dbReference>
<name>A0AAD9ZKG0_9ROSI</name>
<proteinExistence type="predicted"/>
<dbReference type="GO" id="GO:0009862">
    <property type="term" value="P:systemic acquired resistance, salicylic acid mediated signaling pathway"/>
    <property type="evidence" value="ECO:0007669"/>
    <property type="project" value="InterPro"/>
</dbReference>
<dbReference type="GO" id="GO:0005634">
    <property type="term" value="C:nucleus"/>
    <property type="evidence" value="ECO:0007669"/>
    <property type="project" value="TreeGrafter"/>
</dbReference>
<dbReference type="PANTHER" id="PTHR46475:SF7">
    <property type="entry name" value="REGULATORY PROTEIN, PUTATIVE-RELATED"/>
    <property type="match status" value="1"/>
</dbReference>
<gene>
    <name evidence="3" type="ORF">Dsin_030644</name>
</gene>
<protein>
    <recommendedName>
        <fullName evidence="2">C2HC NPR-type domain-containing protein</fullName>
    </recommendedName>
</protein>
<reference evidence="3" key="1">
    <citation type="journal article" date="2023" name="Plant J.">
        <title>Genome sequences and population genomics provide insights into the demographic history, inbreeding, and mutation load of two 'living fossil' tree species of Dipteronia.</title>
        <authorList>
            <person name="Feng Y."/>
            <person name="Comes H.P."/>
            <person name="Chen J."/>
            <person name="Zhu S."/>
            <person name="Lu R."/>
            <person name="Zhang X."/>
            <person name="Li P."/>
            <person name="Qiu J."/>
            <person name="Olsen K.M."/>
            <person name="Qiu Y."/>
        </authorList>
    </citation>
    <scope>NUCLEOTIDE SEQUENCE</scope>
    <source>
        <strain evidence="3">NBL</strain>
    </source>
</reference>
<evidence type="ECO:0000256" key="1">
    <source>
        <dbReference type="PROSITE-ProRule" id="PRU01391"/>
    </source>
</evidence>
<sequence>MKRSPPEVSTCVDEACIHDACLPAITYAVELINVSATFQIKELVLLFQEKNPRTNDDLLSAYMNWNRSFLTKISCIHAAPGSKLCREGFCGRCNPGSHGCIPLPTELASLSLHPDDSEKRTRRIHMTLDSDDIELLRFLLNESDAY</sequence>
<dbReference type="Proteomes" id="UP001281410">
    <property type="component" value="Unassembled WGS sequence"/>
</dbReference>
<comment type="caution">
    <text evidence="1">Lacks conserved residue(s) required for the propagation of feature annotation.</text>
</comment>
<keyword evidence="1" id="KW-0863">Zinc-finger</keyword>
<dbReference type="GO" id="GO:2000031">
    <property type="term" value="P:regulation of salicylic acid mediated signaling pathway"/>
    <property type="evidence" value="ECO:0007669"/>
    <property type="project" value="InterPro"/>
</dbReference>
<keyword evidence="1" id="KW-0862">Zinc</keyword>
<organism evidence="3 4">
    <name type="scientific">Dipteronia sinensis</name>
    <dbReference type="NCBI Taxonomy" id="43782"/>
    <lineage>
        <taxon>Eukaryota</taxon>
        <taxon>Viridiplantae</taxon>
        <taxon>Streptophyta</taxon>
        <taxon>Embryophyta</taxon>
        <taxon>Tracheophyta</taxon>
        <taxon>Spermatophyta</taxon>
        <taxon>Magnoliopsida</taxon>
        <taxon>eudicotyledons</taxon>
        <taxon>Gunneridae</taxon>
        <taxon>Pentapetalae</taxon>
        <taxon>rosids</taxon>
        <taxon>malvids</taxon>
        <taxon>Sapindales</taxon>
        <taxon>Sapindaceae</taxon>
        <taxon>Hippocastanoideae</taxon>
        <taxon>Acereae</taxon>
        <taxon>Dipteronia</taxon>
    </lineage>
</organism>
<dbReference type="AlphaFoldDB" id="A0AAD9ZKG0"/>
<comment type="caution">
    <text evidence="3">The sequence shown here is derived from an EMBL/GenBank/DDBJ whole genome shotgun (WGS) entry which is preliminary data.</text>
</comment>
<dbReference type="PROSITE" id="PS52046">
    <property type="entry name" value="ZF_C2HC_NPR"/>
    <property type="match status" value="1"/>
</dbReference>
<dbReference type="GO" id="GO:0050832">
    <property type="term" value="P:defense response to fungus"/>
    <property type="evidence" value="ECO:0007669"/>
    <property type="project" value="TreeGrafter"/>
</dbReference>
<dbReference type="InterPro" id="IPR044292">
    <property type="entry name" value="NPR"/>
</dbReference>
<keyword evidence="4" id="KW-1185">Reference proteome</keyword>